<dbReference type="CDD" id="cd06464">
    <property type="entry name" value="ACD_sHsps-like"/>
    <property type="match status" value="1"/>
</dbReference>
<dbReference type="STRING" id="207559.Dde_3091"/>
<dbReference type="Gene3D" id="2.60.40.790">
    <property type="match status" value="1"/>
</dbReference>
<dbReference type="eggNOG" id="COG0071">
    <property type="taxonomic scope" value="Bacteria"/>
</dbReference>
<evidence type="ECO:0000256" key="1">
    <source>
        <dbReference type="PROSITE-ProRule" id="PRU00285"/>
    </source>
</evidence>
<dbReference type="InterPro" id="IPR008978">
    <property type="entry name" value="HSP20-like_chaperone"/>
</dbReference>
<dbReference type="RefSeq" id="WP_011368846.1">
    <property type="nucleotide sequence ID" value="NC_007519.1"/>
</dbReference>
<proteinExistence type="inferred from homology"/>
<dbReference type="Pfam" id="PF00011">
    <property type="entry name" value="HSP20"/>
    <property type="match status" value="1"/>
</dbReference>
<dbReference type="Proteomes" id="UP000002710">
    <property type="component" value="Chromosome"/>
</dbReference>
<gene>
    <name evidence="4" type="ordered locus">Dde_3091</name>
</gene>
<dbReference type="HOGENOM" id="CLU_046737_9_3_7"/>
<organism evidence="4 5">
    <name type="scientific">Oleidesulfovibrio alaskensis (strain ATCC BAA-1058 / DSM 17464 / G20)</name>
    <name type="common">Desulfovibrio alaskensis</name>
    <dbReference type="NCBI Taxonomy" id="207559"/>
    <lineage>
        <taxon>Bacteria</taxon>
        <taxon>Pseudomonadati</taxon>
        <taxon>Thermodesulfobacteriota</taxon>
        <taxon>Desulfovibrionia</taxon>
        <taxon>Desulfovibrionales</taxon>
        <taxon>Desulfovibrionaceae</taxon>
        <taxon>Oleidesulfovibrio</taxon>
    </lineage>
</organism>
<dbReference type="KEGG" id="dde:Dde_3091"/>
<evidence type="ECO:0000256" key="2">
    <source>
        <dbReference type="RuleBase" id="RU003616"/>
    </source>
</evidence>
<comment type="similarity">
    <text evidence="1 2">Belongs to the small heat shock protein (HSP20) family.</text>
</comment>
<evidence type="ECO:0000259" key="3">
    <source>
        <dbReference type="PROSITE" id="PS01031"/>
    </source>
</evidence>
<dbReference type="AlphaFoldDB" id="Q30WR1"/>
<reference evidence="4 5" key="1">
    <citation type="journal article" date="2011" name="J. Bacteriol.">
        <title>Complete genome sequence and updated annotation of Desulfovibrio alaskensis G20.</title>
        <authorList>
            <person name="Hauser L.J."/>
            <person name="Land M.L."/>
            <person name="Brown S.D."/>
            <person name="Larimer F."/>
            <person name="Keller K.L."/>
            <person name="Rapp-Giles B.J."/>
            <person name="Price M.N."/>
            <person name="Lin M."/>
            <person name="Bruce D.C."/>
            <person name="Detter J.C."/>
            <person name="Tapia R."/>
            <person name="Han C.S."/>
            <person name="Goodwin L.A."/>
            <person name="Cheng J.F."/>
            <person name="Pitluck S."/>
            <person name="Copeland A."/>
            <person name="Lucas S."/>
            <person name="Nolan M."/>
            <person name="Lapidus A.L."/>
            <person name="Palumbo A.V."/>
            <person name="Wall J.D."/>
        </authorList>
    </citation>
    <scope>NUCLEOTIDE SEQUENCE [LARGE SCALE GENOMIC DNA]</scope>
    <source>
        <strain evidence="5">ATCC BAA 1058 / DSM 17464 / G20</strain>
    </source>
</reference>
<keyword evidence="5" id="KW-1185">Reference proteome</keyword>
<evidence type="ECO:0000313" key="4">
    <source>
        <dbReference type="EMBL" id="ABB39885.1"/>
    </source>
</evidence>
<evidence type="ECO:0000313" key="5">
    <source>
        <dbReference type="Proteomes" id="UP000002710"/>
    </source>
</evidence>
<protein>
    <submittedName>
        <fullName evidence="4">Heat shock protein Hsp20</fullName>
    </submittedName>
</protein>
<feature type="domain" description="SHSP" evidence="3">
    <location>
        <begin position="11"/>
        <end position="122"/>
    </location>
</feature>
<dbReference type="InterPro" id="IPR002068">
    <property type="entry name" value="A-crystallin/Hsp20_dom"/>
</dbReference>
<dbReference type="PROSITE" id="PS01031">
    <property type="entry name" value="SHSP"/>
    <property type="match status" value="1"/>
</dbReference>
<dbReference type="SUPFAM" id="SSF49764">
    <property type="entry name" value="HSP20-like chaperones"/>
    <property type="match status" value="1"/>
</dbReference>
<keyword evidence="4" id="KW-0346">Stress response</keyword>
<accession>Q30WR1</accession>
<sequence length="122" mass="13904">MTTCQQKVQNPRRPRVRPAADLVEREDGFYLYLDMPGVERQELIVDIDGSELTVHALSRFGCAAGERIHAFEFGDVEYYAQFTLSDMVDRAATAARLADGVLTIYMPKQQKVTPRRIRIEVL</sequence>
<dbReference type="EMBL" id="CP000112">
    <property type="protein sequence ID" value="ABB39885.1"/>
    <property type="molecule type" value="Genomic_DNA"/>
</dbReference>
<name>Q30WR1_OLEA2</name>